<dbReference type="Pfam" id="PF11107">
    <property type="entry name" value="FANCF"/>
    <property type="match status" value="1"/>
</dbReference>
<name>A0A5C6PA11_9TELE</name>
<dbReference type="Gene3D" id="1.25.40.490">
    <property type="match status" value="1"/>
</dbReference>
<comment type="caution">
    <text evidence="1">The sequence shown here is derived from an EMBL/GenBank/DDBJ whole genome shotgun (WGS) entry which is preliminary data.</text>
</comment>
<protein>
    <submittedName>
        <fullName evidence="1">Fanconi anemia group F protein</fullName>
    </submittedName>
</protein>
<reference evidence="1 2" key="1">
    <citation type="submission" date="2019-04" db="EMBL/GenBank/DDBJ databases">
        <title>Chromosome genome assembly for Takifugu flavidus.</title>
        <authorList>
            <person name="Xiao S."/>
        </authorList>
    </citation>
    <scope>NUCLEOTIDE SEQUENCE [LARGE SCALE GENOMIC DNA]</scope>
    <source>
        <strain evidence="1">HTHZ2018</strain>
        <tissue evidence="1">Muscle</tissue>
    </source>
</reference>
<dbReference type="InterPro" id="IPR038505">
    <property type="entry name" value="FANCF_C_sf"/>
</dbReference>
<evidence type="ECO:0000313" key="1">
    <source>
        <dbReference type="EMBL" id="TWW75996.1"/>
    </source>
</evidence>
<dbReference type="GO" id="GO:0036297">
    <property type="term" value="P:interstrand cross-link repair"/>
    <property type="evidence" value="ECO:0007669"/>
    <property type="project" value="InterPro"/>
</dbReference>
<dbReference type="PANTHER" id="PTHR14449:SF2">
    <property type="entry name" value="FANCONI ANEMIA GROUP F PROTEIN"/>
    <property type="match status" value="1"/>
</dbReference>
<evidence type="ECO:0000313" key="2">
    <source>
        <dbReference type="Proteomes" id="UP000324091"/>
    </source>
</evidence>
<proteinExistence type="predicted"/>
<dbReference type="InterPro" id="IPR035428">
    <property type="entry name" value="FANCF"/>
</dbReference>
<dbReference type="EMBL" id="RHFK02000005">
    <property type="protein sequence ID" value="TWW75996.1"/>
    <property type="molecule type" value="Genomic_DNA"/>
</dbReference>
<dbReference type="GO" id="GO:0043240">
    <property type="term" value="C:Fanconi anaemia nuclear complex"/>
    <property type="evidence" value="ECO:0007669"/>
    <property type="project" value="InterPro"/>
</dbReference>
<dbReference type="AlphaFoldDB" id="A0A5C6PA11"/>
<sequence length="369" mass="41079">MIMLMMGGKFEPWLCTSEVQNRDVASRMEAVLQNVANAAELLAVAAHSDAVKRWDASRLSRAFHWARYCQQLHSKVHNHATMRRDLEEQLLHTNGRLQTVFPGYEGVSLSDLSRCQHLLLVGLMNNPELPIDLLKLLFDPKSLALFPHNELAGLCSGIIQCKSACTVLGVFPDSSPCGADAEVLGLVLMQRLDALLTQDSDVQPAEHFLDSVLQGCEGAAGRFYLAVAAALLTSPKSQMQTASQDFLLDWLQKPHRELQHMCSTLPTTLLRDLAKAHQKFRDSYYAVLKCWASGMEYSVDEGEWVHTSQTVSFPRLVEHFLTLLELHPGLRDNVEQELNALKCSDGDFDVRGLSVWGDLLSALRRGTIG</sequence>
<gene>
    <name evidence="1" type="ORF">D4764_13G0006580</name>
</gene>
<organism evidence="1 2">
    <name type="scientific">Takifugu flavidus</name>
    <name type="common">sansaifugu</name>
    <dbReference type="NCBI Taxonomy" id="433684"/>
    <lineage>
        <taxon>Eukaryota</taxon>
        <taxon>Metazoa</taxon>
        <taxon>Chordata</taxon>
        <taxon>Craniata</taxon>
        <taxon>Vertebrata</taxon>
        <taxon>Euteleostomi</taxon>
        <taxon>Actinopterygii</taxon>
        <taxon>Neopterygii</taxon>
        <taxon>Teleostei</taxon>
        <taxon>Neoteleostei</taxon>
        <taxon>Acanthomorphata</taxon>
        <taxon>Eupercaria</taxon>
        <taxon>Tetraodontiformes</taxon>
        <taxon>Tetradontoidea</taxon>
        <taxon>Tetraodontidae</taxon>
        <taxon>Takifugu</taxon>
    </lineage>
</organism>
<accession>A0A5C6PA11</accession>
<keyword evidence="2" id="KW-1185">Reference proteome</keyword>
<dbReference type="Proteomes" id="UP000324091">
    <property type="component" value="Chromosome 13"/>
</dbReference>
<dbReference type="PANTHER" id="PTHR14449">
    <property type="entry name" value="FANCONI ANEMIA GROUP F PROTEIN FANCF"/>
    <property type="match status" value="1"/>
</dbReference>